<evidence type="ECO:0000256" key="1">
    <source>
        <dbReference type="SAM" id="MobiDB-lite"/>
    </source>
</evidence>
<sequence length="223" mass="24350">MSVARYKQYLGHSPLSTASVRPPRLDPAGKSHTQYSGPRESPSRLQARRTPKPQWRPPAAYLYRLLHKRAPDRPSIQWRPNQSWPPKGPAPPSQEPQQAHQKPGRPGPGSPATPAGLGLRALRHTGLQRDRGPTQPPIWSRGGKATCSPPNSWRSGSNCTAPQKAHQQRQGASSAAPRRRRLCPMQRLGSASQGGLEQPQQDTAGSRRPPATLQSARGPGFEI</sequence>
<dbReference type="Proteomes" id="UP001066276">
    <property type="component" value="Chromosome 11"/>
</dbReference>
<evidence type="ECO:0000313" key="3">
    <source>
        <dbReference type="Proteomes" id="UP001066276"/>
    </source>
</evidence>
<feature type="compositionally biased region" description="Polar residues" evidence="1">
    <location>
        <begin position="189"/>
        <end position="204"/>
    </location>
</feature>
<dbReference type="AlphaFoldDB" id="A0AAV7LEJ8"/>
<name>A0AAV7LEJ8_PLEWA</name>
<comment type="caution">
    <text evidence="2">The sequence shown here is derived from an EMBL/GenBank/DDBJ whole genome shotgun (WGS) entry which is preliminary data.</text>
</comment>
<evidence type="ECO:0000313" key="2">
    <source>
        <dbReference type="EMBL" id="KAJ1089452.1"/>
    </source>
</evidence>
<organism evidence="2 3">
    <name type="scientific">Pleurodeles waltl</name>
    <name type="common">Iberian ribbed newt</name>
    <dbReference type="NCBI Taxonomy" id="8319"/>
    <lineage>
        <taxon>Eukaryota</taxon>
        <taxon>Metazoa</taxon>
        <taxon>Chordata</taxon>
        <taxon>Craniata</taxon>
        <taxon>Vertebrata</taxon>
        <taxon>Euteleostomi</taxon>
        <taxon>Amphibia</taxon>
        <taxon>Batrachia</taxon>
        <taxon>Caudata</taxon>
        <taxon>Salamandroidea</taxon>
        <taxon>Salamandridae</taxon>
        <taxon>Pleurodelinae</taxon>
        <taxon>Pleurodeles</taxon>
    </lineage>
</organism>
<keyword evidence="3" id="KW-1185">Reference proteome</keyword>
<accession>A0AAV7LEJ8</accession>
<protein>
    <submittedName>
        <fullName evidence="2">Uncharacterized protein</fullName>
    </submittedName>
</protein>
<reference evidence="2" key="1">
    <citation type="journal article" date="2022" name="bioRxiv">
        <title>Sequencing and chromosome-scale assembly of the giantPleurodeles waltlgenome.</title>
        <authorList>
            <person name="Brown T."/>
            <person name="Elewa A."/>
            <person name="Iarovenko S."/>
            <person name="Subramanian E."/>
            <person name="Araus A.J."/>
            <person name="Petzold A."/>
            <person name="Susuki M."/>
            <person name="Suzuki K.-i.T."/>
            <person name="Hayashi T."/>
            <person name="Toyoda A."/>
            <person name="Oliveira C."/>
            <person name="Osipova E."/>
            <person name="Leigh N.D."/>
            <person name="Simon A."/>
            <person name="Yun M.H."/>
        </authorList>
    </citation>
    <scope>NUCLEOTIDE SEQUENCE</scope>
    <source>
        <strain evidence="2">20211129_DDA</strain>
        <tissue evidence="2">Liver</tissue>
    </source>
</reference>
<feature type="compositionally biased region" description="Polar residues" evidence="1">
    <location>
        <begin position="148"/>
        <end position="161"/>
    </location>
</feature>
<proteinExistence type="predicted"/>
<feature type="region of interest" description="Disordered" evidence="1">
    <location>
        <begin position="1"/>
        <end position="223"/>
    </location>
</feature>
<dbReference type="EMBL" id="JANPWB010000015">
    <property type="protein sequence ID" value="KAJ1089452.1"/>
    <property type="molecule type" value="Genomic_DNA"/>
</dbReference>
<gene>
    <name evidence="2" type="ORF">NDU88_002603</name>
</gene>